<evidence type="ECO:0000313" key="3">
    <source>
        <dbReference type="Proteomes" id="UP001642502"/>
    </source>
</evidence>
<feature type="region of interest" description="Disordered" evidence="1">
    <location>
        <begin position="553"/>
        <end position="616"/>
    </location>
</feature>
<feature type="compositionally biased region" description="Low complexity" evidence="1">
    <location>
        <begin position="301"/>
        <end position="318"/>
    </location>
</feature>
<protein>
    <recommendedName>
        <fullName evidence="4">Glutamine repeat protein-1</fullName>
    </recommendedName>
</protein>
<feature type="compositionally biased region" description="Polar residues" evidence="1">
    <location>
        <begin position="356"/>
        <end position="373"/>
    </location>
</feature>
<evidence type="ECO:0000256" key="1">
    <source>
        <dbReference type="SAM" id="MobiDB-lite"/>
    </source>
</evidence>
<feature type="region of interest" description="Disordered" evidence="1">
    <location>
        <begin position="198"/>
        <end position="373"/>
    </location>
</feature>
<name>A0ABP0E470_9PEZI</name>
<evidence type="ECO:0008006" key="4">
    <source>
        <dbReference type="Google" id="ProtNLM"/>
    </source>
</evidence>
<organism evidence="2 3">
    <name type="scientific">Sporothrix epigloea</name>
    <dbReference type="NCBI Taxonomy" id="1892477"/>
    <lineage>
        <taxon>Eukaryota</taxon>
        <taxon>Fungi</taxon>
        <taxon>Dikarya</taxon>
        <taxon>Ascomycota</taxon>
        <taxon>Pezizomycotina</taxon>
        <taxon>Sordariomycetes</taxon>
        <taxon>Sordariomycetidae</taxon>
        <taxon>Ophiostomatales</taxon>
        <taxon>Ophiostomataceae</taxon>
        <taxon>Sporothrix</taxon>
    </lineage>
</organism>
<feature type="compositionally biased region" description="Low complexity" evidence="1">
    <location>
        <begin position="138"/>
        <end position="173"/>
    </location>
</feature>
<reference evidence="2 3" key="1">
    <citation type="submission" date="2024-01" db="EMBL/GenBank/DDBJ databases">
        <authorList>
            <person name="Allen C."/>
            <person name="Tagirdzhanova G."/>
        </authorList>
    </citation>
    <scope>NUCLEOTIDE SEQUENCE [LARGE SCALE GENOMIC DNA]</scope>
    <source>
        <strain evidence="2 3">CBS 119000</strain>
    </source>
</reference>
<evidence type="ECO:0000313" key="2">
    <source>
        <dbReference type="EMBL" id="CAK7275403.1"/>
    </source>
</evidence>
<feature type="compositionally biased region" description="Low complexity" evidence="1">
    <location>
        <begin position="202"/>
        <end position="278"/>
    </location>
</feature>
<accession>A0ABP0E470</accession>
<proteinExistence type="predicted"/>
<dbReference type="EMBL" id="CAWUON010000211">
    <property type="protein sequence ID" value="CAK7275403.1"/>
    <property type="molecule type" value="Genomic_DNA"/>
</dbReference>
<feature type="compositionally biased region" description="Polar residues" evidence="1">
    <location>
        <begin position="555"/>
        <end position="568"/>
    </location>
</feature>
<feature type="compositionally biased region" description="Low complexity" evidence="1">
    <location>
        <begin position="20"/>
        <end position="47"/>
    </location>
</feature>
<feature type="compositionally biased region" description="Pro residues" evidence="1">
    <location>
        <begin position="279"/>
        <end position="289"/>
    </location>
</feature>
<feature type="region of interest" description="Disordered" evidence="1">
    <location>
        <begin position="126"/>
        <end position="179"/>
    </location>
</feature>
<dbReference type="Proteomes" id="UP001642502">
    <property type="component" value="Unassembled WGS sequence"/>
</dbReference>
<comment type="caution">
    <text evidence="2">The sequence shown here is derived from an EMBL/GenBank/DDBJ whole genome shotgun (WGS) entry which is preliminary data.</text>
</comment>
<feature type="compositionally biased region" description="Polar residues" evidence="1">
    <location>
        <begin position="319"/>
        <end position="344"/>
    </location>
</feature>
<sequence>MYSAPYVFSQPGGTAAFNAPQQQQMQPGQQPPQQQQMPPGSMSSQQQQMMYAQQFGIQGGQTSFMAGGNPNLMTNSGSGGMMQSPGLPHINAQLGYQAPFTSSPYGVGMPASAGQAQIQPNFLMGVGGSMPNFPTTPQQQAFMQQQQQQQQQQEQQQQQQQHPQQQRMQLPQQGTSIMGTGQRSFNAVQEDNGIAGMHMSQHQHLQQQQQQQQYQFQQQQQMQQQKQPQHQHQIQHLQNPQHTQQQHPQQQLQKHSQQIQHAQPPQHVSPVPQSQQLPTPAPQHMPTPSPKQIQHPHMPAHQSPHPSQMHQQPNQQQQAFGTIQSPYGNSQSNNGVSGHSSSPRSLAPHPAGLQQMGVSTPHTPTIPSGPLQNGTVVGAGAVVQNPPLSPGSEFREKELFSILLNINQELLFESIHLRNTQISLRKEHAAEAGADEQGVEHADLFSEEEKLIKSDYFQCMKRLQSNLGYLATLADRKVTAAAAKGPNFLSAPTLNLNIRLRATPPAADINAGAALPEDPNSDREARAQYIRELYSKLQKLYPGIDYTKEPAFASQPASQAGPGSSNLSSRDHGGSGGSGGSNLPHSVGQGSPRMHRNSQLGLVQGSPGAPHGVPMS</sequence>
<keyword evidence="3" id="KW-1185">Reference proteome</keyword>
<feature type="region of interest" description="Disordered" evidence="1">
    <location>
        <begin position="1"/>
        <end position="47"/>
    </location>
</feature>
<gene>
    <name evidence="2" type="ORF">SEPCBS119000_006676</name>
</gene>